<evidence type="ECO:0000313" key="2">
    <source>
        <dbReference type="EMBL" id="KAG7284925.1"/>
    </source>
</evidence>
<feature type="compositionally biased region" description="Acidic residues" evidence="1">
    <location>
        <begin position="59"/>
        <end position="69"/>
    </location>
</feature>
<dbReference type="AlphaFoldDB" id="A0AAD4HW19"/>
<comment type="caution">
    <text evidence="2">The sequence shown here is derived from an EMBL/GenBank/DDBJ whole genome shotgun (WGS) entry which is preliminary data.</text>
</comment>
<reference evidence="2" key="1">
    <citation type="submission" date="2023-02" db="EMBL/GenBank/DDBJ databases">
        <authorList>
            <person name="Palmer J.M."/>
        </authorList>
    </citation>
    <scope>NUCLEOTIDE SEQUENCE</scope>
    <source>
        <strain evidence="2">FW57</strain>
    </source>
</reference>
<feature type="region of interest" description="Disordered" evidence="1">
    <location>
        <begin position="56"/>
        <end position="95"/>
    </location>
</feature>
<dbReference type="EMBL" id="JAHCVI010000005">
    <property type="protein sequence ID" value="KAG7284925.1"/>
    <property type="molecule type" value="Genomic_DNA"/>
</dbReference>
<evidence type="ECO:0000256" key="1">
    <source>
        <dbReference type="SAM" id="MobiDB-lite"/>
    </source>
</evidence>
<keyword evidence="3" id="KW-1185">Reference proteome</keyword>
<evidence type="ECO:0000313" key="3">
    <source>
        <dbReference type="Proteomes" id="UP001197093"/>
    </source>
</evidence>
<feature type="compositionally biased region" description="Basic and acidic residues" evidence="1">
    <location>
        <begin position="83"/>
        <end position="95"/>
    </location>
</feature>
<gene>
    <name evidence="2" type="ORF">NEMBOFW57_009540</name>
</gene>
<sequence>MDSQRGETAGNLHSETSPDYRIAEARRTYREIMVRSEHILGYLTLVSYVLTHPPRTHEVEEDLDDEQTDDQAAGSLNADADTQDDRRWGAPAKEQRGDAEFVVMQACGTLVSHEVQGLLRAVSRLVGVEDFSIRVDEESVHGD</sequence>
<proteinExistence type="predicted"/>
<dbReference type="Proteomes" id="UP001197093">
    <property type="component" value="Unassembled WGS sequence"/>
</dbReference>
<accession>A0AAD4HW19</accession>
<organism evidence="2 3">
    <name type="scientific">Staphylotrichum longicolle</name>
    <dbReference type="NCBI Taxonomy" id="669026"/>
    <lineage>
        <taxon>Eukaryota</taxon>
        <taxon>Fungi</taxon>
        <taxon>Dikarya</taxon>
        <taxon>Ascomycota</taxon>
        <taxon>Pezizomycotina</taxon>
        <taxon>Sordariomycetes</taxon>
        <taxon>Sordariomycetidae</taxon>
        <taxon>Sordariales</taxon>
        <taxon>Chaetomiaceae</taxon>
        <taxon>Staphylotrichum</taxon>
    </lineage>
</organism>
<name>A0AAD4HW19_9PEZI</name>
<protein>
    <submittedName>
        <fullName evidence="2">Uncharacterized protein</fullName>
    </submittedName>
</protein>